<accession>A0A392RSL7</accession>
<protein>
    <submittedName>
        <fullName evidence="1">Uncharacterized protein</fullName>
    </submittedName>
</protein>
<evidence type="ECO:0000313" key="1">
    <source>
        <dbReference type="EMBL" id="MCI38556.1"/>
    </source>
</evidence>
<reference evidence="1 2" key="1">
    <citation type="journal article" date="2018" name="Front. Plant Sci.">
        <title>Red Clover (Trifolium pratense) and Zigzag Clover (T. medium) - A Picture of Genomic Similarities and Differences.</title>
        <authorList>
            <person name="Dluhosova J."/>
            <person name="Istvanek J."/>
            <person name="Nedelnik J."/>
            <person name="Repkova J."/>
        </authorList>
    </citation>
    <scope>NUCLEOTIDE SEQUENCE [LARGE SCALE GENOMIC DNA]</scope>
    <source>
        <strain evidence="2">cv. 10/8</strain>
        <tissue evidence="1">Leaf</tissue>
    </source>
</reference>
<name>A0A392RSL7_9FABA</name>
<evidence type="ECO:0000313" key="2">
    <source>
        <dbReference type="Proteomes" id="UP000265520"/>
    </source>
</evidence>
<feature type="non-terminal residue" evidence="1">
    <location>
        <position position="31"/>
    </location>
</feature>
<sequence length="31" mass="3463">MVLLFGDFVNAYVVFKTEESAQTSLAHNMTV</sequence>
<dbReference type="EMBL" id="LXQA010257113">
    <property type="protein sequence ID" value="MCI38556.1"/>
    <property type="molecule type" value="Genomic_DNA"/>
</dbReference>
<organism evidence="1 2">
    <name type="scientific">Trifolium medium</name>
    <dbReference type="NCBI Taxonomy" id="97028"/>
    <lineage>
        <taxon>Eukaryota</taxon>
        <taxon>Viridiplantae</taxon>
        <taxon>Streptophyta</taxon>
        <taxon>Embryophyta</taxon>
        <taxon>Tracheophyta</taxon>
        <taxon>Spermatophyta</taxon>
        <taxon>Magnoliopsida</taxon>
        <taxon>eudicotyledons</taxon>
        <taxon>Gunneridae</taxon>
        <taxon>Pentapetalae</taxon>
        <taxon>rosids</taxon>
        <taxon>fabids</taxon>
        <taxon>Fabales</taxon>
        <taxon>Fabaceae</taxon>
        <taxon>Papilionoideae</taxon>
        <taxon>50 kb inversion clade</taxon>
        <taxon>NPAAA clade</taxon>
        <taxon>Hologalegina</taxon>
        <taxon>IRL clade</taxon>
        <taxon>Trifolieae</taxon>
        <taxon>Trifolium</taxon>
    </lineage>
</organism>
<proteinExistence type="predicted"/>
<keyword evidence="2" id="KW-1185">Reference proteome</keyword>
<dbReference type="AlphaFoldDB" id="A0A392RSL7"/>
<dbReference type="Proteomes" id="UP000265520">
    <property type="component" value="Unassembled WGS sequence"/>
</dbReference>
<comment type="caution">
    <text evidence="1">The sequence shown here is derived from an EMBL/GenBank/DDBJ whole genome shotgun (WGS) entry which is preliminary data.</text>
</comment>